<gene>
    <name evidence="2" type="ORF">Ttaiw_00826</name>
</gene>
<reference evidence="2 3" key="1">
    <citation type="submission" date="2019-07" db="EMBL/GenBank/DDBJ databases">
        <title>Tepidimonas taiwanensis I1-1 draft genome.</title>
        <authorList>
            <person name="Da Costa M.S."/>
            <person name="Froufe H.J.C."/>
            <person name="Egas C."/>
            <person name="Albuquerque L."/>
        </authorList>
    </citation>
    <scope>NUCLEOTIDE SEQUENCE [LARGE SCALE GENOMIC DNA]</scope>
    <source>
        <strain evidence="2 3">I1-1</strain>
    </source>
</reference>
<dbReference type="SMART" id="SM01040">
    <property type="entry name" value="Bro-N"/>
    <property type="match status" value="1"/>
</dbReference>
<keyword evidence="3" id="KW-1185">Reference proteome</keyword>
<accession>A0A554XAV6</accession>
<proteinExistence type="predicted"/>
<dbReference type="Pfam" id="PF02498">
    <property type="entry name" value="Bro-N"/>
    <property type="match status" value="1"/>
</dbReference>
<organism evidence="2 3">
    <name type="scientific">Tepidimonas taiwanensis</name>
    <dbReference type="NCBI Taxonomy" id="307486"/>
    <lineage>
        <taxon>Bacteria</taxon>
        <taxon>Pseudomonadati</taxon>
        <taxon>Pseudomonadota</taxon>
        <taxon>Betaproteobacteria</taxon>
        <taxon>Burkholderiales</taxon>
        <taxon>Tepidimonas</taxon>
    </lineage>
</organism>
<dbReference type="AlphaFoldDB" id="A0A554XAV6"/>
<dbReference type="RefSeq" id="WP_143897556.1">
    <property type="nucleotide sequence ID" value="NZ_CP083911.1"/>
</dbReference>
<dbReference type="PROSITE" id="PS51750">
    <property type="entry name" value="BRO_N"/>
    <property type="match status" value="1"/>
</dbReference>
<feature type="domain" description="Bro-N" evidence="1">
    <location>
        <begin position="1"/>
        <end position="120"/>
    </location>
</feature>
<sequence>MTASTTHLPATLNFEGVTLDVVHLDNEMWLRVHEIGEALGYSKPLQSVTNLYNANASEFTDKMTRLVKLPTAGGEQTVRVFSLRGAHLLGMFARTERARAFRRWVLDVLDQYVQQLPADATETLTPSEQQQLQEAVNMRCHGLPPERQGKARAEIWSRIHHRFRIARYQQLPRHQLVEAIAYVLKMDLHGCPPPDAPQARERVSERDMRAIRRVIWQIATCFHHDIAFAQAVWKFLRRELQHPAPNPWYVDQLPGIAALLGRLLAYAMKAREFVQDIESQVIRHILRGPLAEETLLEFAAAERAKIGGLLASEPDLPNWLRADLLFVTDRSRALLSDWPEYSEAAH</sequence>
<evidence type="ECO:0000313" key="3">
    <source>
        <dbReference type="Proteomes" id="UP000317763"/>
    </source>
</evidence>
<dbReference type="Proteomes" id="UP000317763">
    <property type="component" value="Unassembled WGS sequence"/>
</dbReference>
<evidence type="ECO:0000313" key="2">
    <source>
        <dbReference type="EMBL" id="TSE32965.1"/>
    </source>
</evidence>
<protein>
    <recommendedName>
        <fullName evidence="1">Bro-N domain-containing protein</fullName>
    </recommendedName>
</protein>
<dbReference type="InterPro" id="IPR003497">
    <property type="entry name" value="BRO_N_domain"/>
</dbReference>
<name>A0A554XAV6_9BURK</name>
<evidence type="ECO:0000259" key="1">
    <source>
        <dbReference type="PROSITE" id="PS51750"/>
    </source>
</evidence>
<dbReference type="EMBL" id="VJOM01000006">
    <property type="protein sequence ID" value="TSE32965.1"/>
    <property type="molecule type" value="Genomic_DNA"/>
</dbReference>
<comment type="caution">
    <text evidence="2">The sequence shown here is derived from an EMBL/GenBank/DDBJ whole genome shotgun (WGS) entry which is preliminary data.</text>
</comment>
<dbReference type="OrthoDB" id="5574448at2"/>